<sequence>MKESGCLGFNQLLVTPEAADALQEQINNNGSNGGGSASNFHRAASRSVISLLVLCLSPGATLTISSALDGLDEDEAAALLAKSAGVSYYNPEILALAQSGSHMQTAHPLLHPSSPFLR</sequence>
<organism evidence="1 2">
    <name type="scientific">Cyclospora cayetanensis</name>
    <dbReference type="NCBI Taxonomy" id="88456"/>
    <lineage>
        <taxon>Eukaryota</taxon>
        <taxon>Sar</taxon>
        <taxon>Alveolata</taxon>
        <taxon>Apicomplexa</taxon>
        <taxon>Conoidasida</taxon>
        <taxon>Coccidia</taxon>
        <taxon>Eucoccidiorida</taxon>
        <taxon>Eimeriorina</taxon>
        <taxon>Eimeriidae</taxon>
        <taxon>Cyclospora</taxon>
    </lineage>
</organism>
<proteinExistence type="predicted"/>
<name>A0A1D3D821_9EIME</name>
<dbReference type="VEuPathDB" id="ToxoDB:cyc_07497"/>
<dbReference type="InParanoid" id="A0A1D3D821"/>
<dbReference type="AlphaFoldDB" id="A0A1D3D821"/>
<gene>
    <name evidence="1" type="ORF">cyc_07497</name>
</gene>
<keyword evidence="2" id="KW-1185">Reference proteome</keyword>
<dbReference type="Proteomes" id="UP000095192">
    <property type="component" value="Unassembled WGS sequence"/>
</dbReference>
<accession>A0A1D3D821</accession>
<dbReference type="EMBL" id="JROU02000345">
    <property type="protein sequence ID" value="OEH79583.1"/>
    <property type="molecule type" value="Genomic_DNA"/>
</dbReference>
<reference evidence="1 2" key="1">
    <citation type="journal article" date="2016" name="BMC Genomics">
        <title>Comparative genomics reveals Cyclospora cayetanensis possesses coccidia-like metabolism and invasion components but unique surface antigens.</title>
        <authorList>
            <person name="Liu S."/>
            <person name="Wang L."/>
            <person name="Zheng H."/>
            <person name="Xu Z."/>
            <person name="Roellig D.M."/>
            <person name="Li N."/>
            <person name="Frace M.A."/>
            <person name="Tang K."/>
            <person name="Arrowood M.J."/>
            <person name="Moss D.M."/>
            <person name="Zhang L."/>
            <person name="Feng Y."/>
            <person name="Xiao L."/>
        </authorList>
    </citation>
    <scope>NUCLEOTIDE SEQUENCE [LARGE SCALE GENOMIC DNA]</scope>
    <source>
        <strain evidence="1 2">CHN_HEN01</strain>
    </source>
</reference>
<evidence type="ECO:0000313" key="1">
    <source>
        <dbReference type="EMBL" id="OEH79583.1"/>
    </source>
</evidence>
<evidence type="ECO:0000313" key="2">
    <source>
        <dbReference type="Proteomes" id="UP000095192"/>
    </source>
</evidence>
<comment type="caution">
    <text evidence="1">The sequence shown here is derived from an EMBL/GenBank/DDBJ whole genome shotgun (WGS) entry which is preliminary data.</text>
</comment>
<protein>
    <submittedName>
        <fullName evidence="1">Uncharacterized protein</fullName>
    </submittedName>
</protein>